<dbReference type="EMBL" id="FMAH01000003">
    <property type="protein sequence ID" value="SCB13419.1"/>
    <property type="molecule type" value="Genomic_DNA"/>
</dbReference>
<dbReference type="GO" id="GO:0006308">
    <property type="term" value="P:DNA catabolic process"/>
    <property type="evidence" value="ECO:0007669"/>
    <property type="project" value="InterPro"/>
</dbReference>
<evidence type="ECO:0000256" key="5">
    <source>
        <dbReference type="ARBA" id="ARBA00023157"/>
    </source>
</evidence>
<keyword evidence="5" id="KW-1015">Disulfide bond</keyword>
<keyword evidence="4" id="KW-0378">Hydrolase</keyword>
<dbReference type="InterPro" id="IPR008947">
    <property type="entry name" value="PLipase_C/P1_nuclease_dom_sf"/>
</dbReference>
<accession>A0A1C3UD84</accession>
<dbReference type="SUPFAM" id="SSF48537">
    <property type="entry name" value="Phospholipase C/P1 nuclease"/>
    <property type="match status" value="1"/>
</dbReference>
<gene>
    <name evidence="8" type="ORF">GA0061102_100322</name>
</gene>
<dbReference type="Pfam" id="PF02265">
    <property type="entry name" value="S1-P1_nuclease"/>
    <property type="match status" value="2"/>
</dbReference>
<keyword evidence="7" id="KW-0732">Signal</keyword>
<feature type="chain" id="PRO_5008683098" evidence="7">
    <location>
        <begin position="20"/>
        <end position="332"/>
    </location>
</feature>
<dbReference type="Proteomes" id="UP000199435">
    <property type="component" value="Unassembled WGS sequence"/>
</dbReference>
<keyword evidence="3" id="KW-0255">Endonuclease</keyword>
<organism evidence="8 9">
    <name type="scientific">Rhizobium miluonense</name>
    <dbReference type="NCBI Taxonomy" id="411945"/>
    <lineage>
        <taxon>Bacteria</taxon>
        <taxon>Pseudomonadati</taxon>
        <taxon>Pseudomonadota</taxon>
        <taxon>Alphaproteobacteria</taxon>
        <taxon>Hyphomicrobiales</taxon>
        <taxon>Rhizobiaceae</taxon>
        <taxon>Rhizobium/Agrobacterium group</taxon>
        <taxon>Rhizobium</taxon>
    </lineage>
</organism>
<dbReference type="PANTHER" id="PTHR33146:SF10">
    <property type="entry name" value="STRAND-SPECIFIC NUCLEASE, PUTATIVE-RELATED"/>
    <property type="match status" value="1"/>
</dbReference>
<dbReference type="Gene3D" id="1.10.575.10">
    <property type="entry name" value="P1 Nuclease"/>
    <property type="match status" value="1"/>
</dbReference>
<keyword evidence="6" id="KW-0325">Glycoprotein</keyword>
<dbReference type="AlphaFoldDB" id="A0A1C3UD84"/>
<dbReference type="OrthoDB" id="267579at2"/>
<dbReference type="GO" id="GO:0046872">
    <property type="term" value="F:metal ion binding"/>
    <property type="evidence" value="ECO:0007669"/>
    <property type="project" value="UniProtKB-KW"/>
</dbReference>
<evidence type="ECO:0000256" key="2">
    <source>
        <dbReference type="ARBA" id="ARBA00022723"/>
    </source>
</evidence>
<evidence type="ECO:0000256" key="3">
    <source>
        <dbReference type="ARBA" id="ARBA00022759"/>
    </source>
</evidence>
<dbReference type="PANTHER" id="PTHR33146">
    <property type="entry name" value="ENDONUCLEASE 4"/>
    <property type="match status" value="1"/>
</dbReference>
<dbReference type="STRING" id="411945.GA0061102_100322"/>
<keyword evidence="1" id="KW-0540">Nuclease</keyword>
<dbReference type="GO" id="GO:0016788">
    <property type="term" value="F:hydrolase activity, acting on ester bonds"/>
    <property type="evidence" value="ECO:0007669"/>
    <property type="project" value="InterPro"/>
</dbReference>
<dbReference type="GO" id="GO:0003676">
    <property type="term" value="F:nucleic acid binding"/>
    <property type="evidence" value="ECO:0007669"/>
    <property type="project" value="InterPro"/>
</dbReference>
<evidence type="ECO:0000256" key="6">
    <source>
        <dbReference type="ARBA" id="ARBA00023180"/>
    </source>
</evidence>
<evidence type="ECO:0000256" key="7">
    <source>
        <dbReference type="SAM" id="SignalP"/>
    </source>
</evidence>
<dbReference type="InterPro" id="IPR003154">
    <property type="entry name" value="S1/P1nuclease"/>
</dbReference>
<dbReference type="CDD" id="cd11010">
    <property type="entry name" value="S1-P1_nuclease"/>
    <property type="match status" value="1"/>
</dbReference>
<evidence type="ECO:0000256" key="4">
    <source>
        <dbReference type="ARBA" id="ARBA00022801"/>
    </source>
</evidence>
<keyword evidence="9" id="KW-1185">Reference proteome</keyword>
<evidence type="ECO:0000313" key="9">
    <source>
        <dbReference type="Proteomes" id="UP000199435"/>
    </source>
</evidence>
<evidence type="ECO:0000313" key="8">
    <source>
        <dbReference type="EMBL" id="SCB13419.1"/>
    </source>
</evidence>
<keyword evidence="2" id="KW-0479">Metal-binding</keyword>
<proteinExistence type="predicted"/>
<protein>
    <submittedName>
        <fullName evidence="8">S1/P1 Nuclease</fullName>
    </submittedName>
</protein>
<name>A0A1C3UD84_9HYPH</name>
<dbReference type="RefSeq" id="WP_092844303.1">
    <property type="nucleotide sequence ID" value="NZ_FMAH01000003.1"/>
</dbReference>
<dbReference type="GO" id="GO:0004519">
    <property type="term" value="F:endonuclease activity"/>
    <property type="evidence" value="ECO:0007669"/>
    <property type="project" value="UniProtKB-KW"/>
</dbReference>
<sequence>MRPLTSIFALLLVILPAHAFAWGAKGHQAVGAIADSNLNPHARAMVASLIGMSLEQAGPWLDCVKDIKGSKGSLHYVEDQRYAEGCSVFWTADAEQQMVAFAEKNWDNCTPWSDGNPCHDQYHFADVDISSVNPAYKLGEPGTNDHDVVQAIDAAIAVLQGNRAPKPFADSMDQREGLLMLAHLVGDLHQPLHVGAIYLDGDGHETPATSGDDSDPAFTRGGNFMFVASKNLHSIWDDVSDATITRAKSVPASDIAPTVGSLNDWAAIWASQTIDAARANLEVLKVEPETGPHHWPVDAKASPYAQKIADIQAQQLALGGHHFAELLNAIWP</sequence>
<reference evidence="9" key="1">
    <citation type="submission" date="2016-08" db="EMBL/GenBank/DDBJ databases">
        <authorList>
            <person name="Varghese N."/>
            <person name="Submissions Spin"/>
        </authorList>
    </citation>
    <scope>NUCLEOTIDE SEQUENCE [LARGE SCALE GENOMIC DNA]</scope>
    <source>
        <strain evidence="9">HAMBI 2971</strain>
    </source>
</reference>
<evidence type="ECO:0000256" key="1">
    <source>
        <dbReference type="ARBA" id="ARBA00022722"/>
    </source>
</evidence>
<feature type="signal peptide" evidence="7">
    <location>
        <begin position="1"/>
        <end position="19"/>
    </location>
</feature>